<accession>A0AAQ3CQ08</accession>
<reference evidence="1" key="4">
    <citation type="submission" date="2022-12" db="EMBL/GenBank/DDBJ databases">
        <title>Whole genome sequencing of Borrelia miyamotoi strains isolated at the Russian territory.</title>
        <authorList>
            <person name="Kuleshov K.V."/>
            <person name="Platonov A.E."/>
            <person name="Goptar I.A."/>
            <person name="Shipulin G.A."/>
            <person name="Markelov M.L."/>
            <person name="Koetsveld J."/>
            <person name="Kolyasnikova N.M."/>
            <person name="Sarksyan D.S."/>
            <person name="Toporkova M.G."/>
            <person name="Hovius J.W."/>
        </authorList>
    </citation>
    <scope>NUCLEOTIDE SEQUENCE</scope>
    <source>
        <strain evidence="1">Yekat-1</strain>
        <plasmid evidence="1">pYekat-1-lp64</plasmid>
    </source>
</reference>
<keyword evidence="4" id="KW-0614">Plasmid</keyword>
<dbReference type="Proteomes" id="UP000230633">
    <property type="component" value="Plasmid pYekat-1-lp64"/>
</dbReference>
<dbReference type="Proteomes" id="UP000230633">
    <property type="component" value="Plasmid pYekat-1-lp18-1"/>
</dbReference>
<geneLocation type="plasmid" evidence="3 6">
    <name>pYekat-76-lp64</name>
</geneLocation>
<evidence type="ECO:0000313" key="2">
    <source>
        <dbReference type="EMBL" id="WDE71968.1"/>
    </source>
</evidence>
<dbReference type="AlphaFoldDB" id="A0AAQ3CQ08"/>
<protein>
    <submittedName>
        <fullName evidence="4">Uncharacterized protein</fullName>
    </submittedName>
</protein>
<geneLocation type="plasmid" evidence="2 5">
    <name>pYekat-1-lp18-1</name>
</geneLocation>
<dbReference type="EMBL" id="CP117157">
    <property type="protein sequence ID" value="WDE71968.1"/>
    <property type="molecule type" value="Genomic_DNA"/>
</dbReference>
<proteinExistence type="predicted"/>
<sequence>MVLNAIQGFLFQFKKEMMEELRVESENRLRSEFLALKTFLREDLKSDIDKLNLESKEMLTELQILLLKERFKIKSAFKEELEKCFDSLKRFEEVNDEK</sequence>
<dbReference type="EMBL" id="CP117140">
    <property type="protein sequence ID" value="WEG86128.1"/>
    <property type="molecule type" value="Genomic_DNA"/>
</dbReference>
<reference evidence="4" key="2">
    <citation type="submission" date="2022-12" db="EMBL/GenBank/DDBJ databases">
        <title>B. miyamotoi WGS.</title>
        <authorList>
            <person name="Kuleshov K.V."/>
            <person name="Hoornstra D."/>
            <person name="Hovius J.W."/>
            <person name="Platonov A.E."/>
            <person name="Telford S.R. III."/>
        </authorList>
    </citation>
    <scope>NUCLEOTIDE SEQUENCE</scope>
    <source>
        <strain evidence="4">Yekat-76</strain>
        <plasmid evidence="4">pYekat-76-lp18-1</plasmid>
        <plasmid evidence="3">pYekat-76-lp64</plasmid>
    </source>
</reference>
<geneLocation type="plasmid" evidence="4 6">
    <name>pYekat-76-lp18-1</name>
</geneLocation>
<evidence type="ECO:0000313" key="3">
    <source>
        <dbReference type="EMBL" id="WEG86128.1"/>
    </source>
</evidence>
<dbReference type="Proteomes" id="UP000291995">
    <property type="component" value="Plasmid pYekat-76-lp18-1"/>
</dbReference>
<dbReference type="Proteomes" id="UP000291995">
    <property type="component" value="Plasmid pYekat-76-lp64"/>
</dbReference>
<geneLocation type="plasmid" evidence="1 5">
    <name>pYekat-1-lp64</name>
</geneLocation>
<evidence type="ECO:0000313" key="1">
    <source>
        <dbReference type="EMBL" id="ATQ16718.2"/>
    </source>
</evidence>
<dbReference type="RefSeq" id="WP_132998558.1">
    <property type="nucleotide sequence ID" value="NZ_CP024210.2"/>
</dbReference>
<reference evidence="2" key="3">
    <citation type="submission" date="2022-12" db="EMBL/GenBank/DDBJ databases">
        <title>B. miyamotoi WGS.</title>
        <authorList>
            <person name="Gabriele M."/>
            <person name="Kuleshov K.V."/>
            <person name="Hepner S."/>
            <person name="Hoornstra D."/>
            <person name="Hovius J.W."/>
            <person name="Platonov A.E."/>
            <person name="Fingerle V."/>
            <person name="Strube C."/>
        </authorList>
    </citation>
    <scope>NUCLEOTIDE SEQUENCE</scope>
    <source>
        <strain evidence="2">Yekat-1</strain>
        <plasmid evidence="2">pYekat-1-lp18-1</plasmid>
    </source>
</reference>
<keyword evidence="5" id="KW-1185">Reference proteome</keyword>
<dbReference type="EMBL" id="CP117149">
    <property type="protein sequence ID" value="WEG86452.1"/>
    <property type="molecule type" value="Genomic_DNA"/>
</dbReference>
<name>A0AAQ3CQ08_9SPIR</name>
<reference evidence="5" key="1">
    <citation type="submission" date="2017-10" db="EMBL/GenBank/DDBJ databases">
        <title>Whole genome sequencing of Borrelia miyamotoi strains isolated at the Russian territory.</title>
        <authorList>
            <person name="Kuleshov K.V."/>
            <person name="Platonov A.E."/>
            <person name="Goptar I.A."/>
            <person name="Shipulin G.A."/>
            <person name="Markelov M.L."/>
            <person name="Koetsveld J."/>
            <person name="Kolyasnikova N.M."/>
            <person name="Sarksyan D.S."/>
            <person name="Toporkova M.G."/>
            <person name="Hovius J.W."/>
        </authorList>
    </citation>
    <scope>NUCLEOTIDE SEQUENCE [LARGE SCALE GENOMIC DNA]</scope>
    <source>
        <strain evidence="5">Yekat-1</strain>
        <plasmid evidence="5">pYekat-1-lp64</plasmid>
    </source>
</reference>
<gene>
    <name evidence="1" type="ORF">CNO13_06140</name>
    <name evidence="2" type="ORF">CNO13_08025</name>
    <name evidence="3" type="ORF">EZU67_006530</name>
    <name evidence="4" type="ORF">EZU67_008015</name>
</gene>
<evidence type="ECO:0000313" key="6">
    <source>
        <dbReference type="Proteomes" id="UP000291995"/>
    </source>
</evidence>
<evidence type="ECO:0000313" key="5">
    <source>
        <dbReference type="Proteomes" id="UP000230633"/>
    </source>
</evidence>
<organism evidence="4 6">
    <name type="scientific">Borrelia miyamotoi</name>
    <dbReference type="NCBI Taxonomy" id="47466"/>
    <lineage>
        <taxon>Bacteria</taxon>
        <taxon>Pseudomonadati</taxon>
        <taxon>Spirochaetota</taxon>
        <taxon>Spirochaetia</taxon>
        <taxon>Spirochaetales</taxon>
        <taxon>Borreliaceae</taxon>
        <taxon>Borrelia</taxon>
    </lineage>
</organism>
<evidence type="ECO:0000313" key="4">
    <source>
        <dbReference type="EMBL" id="WEG86452.1"/>
    </source>
</evidence>
<dbReference type="EMBL" id="CP024348">
    <property type="protein sequence ID" value="ATQ16718.2"/>
    <property type="molecule type" value="Genomic_DNA"/>
</dbReference>